<dbReference type="SUPFAM" id="SSF54631">
    <property type="entry name" value="CBS-domain pair"/>
    <property type="match status" value="1"/>
</dbReference>
<dbReference type="InterPro" id="IPR046342">
    <property type="entry name" value="CBS_dom_sf"/>
</dbReference>
<dbReference type="InterPro" id="IPR051257">
    <property type="entry name" value="Diverse_CBS-Domain"/>
</dbReference>
<evidence type="ECO:0000256" key="1">
    <source>
        <dbReference type="ARBA" id="ARBA00023122"/>
    </source>
</evidence>
<feature type="domain" description="CBS" evidence="4">
    <location>
        <begin position="82"/>
        <end position="138"/>
    </location>
</feature>
<proteinExistence type="predicted"/>
<dbReference type="AlphaFoldDB" id="A0A411YKL4"/>
<keyword evidence="1 2" id="KW-0129">CBS domain</keyword>
<dbReference type="PROSITE" id="PS51371">
    <property type="entry name" value="CBS"/>
    <property type="match status" value="1"/>
</dbReference>
<dbReference type="Pfam" id="PF00571">
    <property type="entry name" value="CBS"/>
    <property type="match status" value="2"/>
</dbReference>
<dbReference type="InterPro" id="IPR000644">
    <property type="entry name" value="CBS_dom"/>
</dbReference>
<evidence type="ECO:0000256" key="2">
    <source>
        <dbReference type="PROSITE-ProRule" id="PRU00703"/>
    </source>
</evidence>
<dbReference type="PANTHER" id="PTHR43080">
    <property type="entry name" value="CBS DOMAIN-CONTAINING PROTEIN CBSX3, MITOCHONDRIAL"/>
    <property type="match status" value="1"/>
</dbReference>
<dbReference type="RefSeq" id="WP_131156727.1">
    <property type="nucleotide sequence ID" value="NZ_CP036402.1"/>
</dbReference>
<name>A0A411YKL4_9ACTN</name>
<evidence type="ECO:0000313" key="6">
    <source>
        <dbReference type="Proteomes" id="UP000291469"/>
    </source>
</evidence>
<gene>
    <name evidence="5" type="ORF">ER308_20690</name>
</gene>
<dbReference type="Gene3D" id="3.10.580.10">
    <property type="entry name" value="CBS-domain"/>
    <property type="match status" value="1"/>
</dbReference>
<evidence type="ECO:0000256" key="3">
    <source>
        <dbReference type="SAM" id="MobiDB-lite"/>
    </source>
</evidence>
<dbReference type="PANTHER" id="PTHR43080:SF2">
    <property type="entry name" value="CBS DOMAIN-CONTAINING PROTEIN"/>
    <property type="match status" value="1"/>
</dbReference>
<dbReference type="KEGG" id="erz:ER308_20690"/>
<protein>
    <submittedName>
        <fullName evidence="5">CBS domain-containing protein</fullName>
    </submittedName>
</protein>
<dbReference type="Proteomes" id="UP000291469">
    <property type="component" value="Chromosome"/>
</dbReference>
<keyword evidence="6" id="KW-1185">Reference proteome</keyword>
<sequence>MRVHEVMNTEPVTVSPRSSVAEAREAAEAVGARHALVIERSTVMGVLEEDRLWLSAEDVLRTAAGLQDALTDRDHQPARAAMRSAQPSVTRSDSVQTAARLMVLKGRVAIPVIDQGHLQGMLSVDECRRALGTPVQPVPSEERDEHEDGAASDDAVA</sequence>
<evidence type="ECO:0000259" key="4">
    <source>
        <dbReference type="PROSITE" id="PS51371"/>
    </source>
</evidence>
<feature type="region of interest" description="Disordered" evidence="3">
    <location>
        <begin position="132"/>
        <end position="157"/>
    </location>
</feature>
<dbReference type="EMBL" id="CP036402">
    <property type="protein sequence ID" value="QBI21735.1"/>
    <property type="molecule type" value="Genomic_DNA"/>
</dbReference>
<organism evidence="5 6">
    <name type="scientific">Egibacter rhizosphaerae</name>
    <dbReference type="NCBI Taxonomy" id="1670831"/>
    <lineage>
        <taxon>Bacteria</taxon>
        <taxon>Bacillati</taxon>
        <taxon>Actinomycetota</taxon>
        <taxon>Nitriliruptoria</taxon>
        <taxon>Egibacterales</taxon>
        <taxon>Egibacteraceae</taxon>
        <taxon>Egibacter</taxon>
    </lineage>
</organism>
<reference evidence="5 6" key="1">
    <citation type="submission" date="2019-01" db="EMBL/GenBank/DDBJ databases">
        <title>Egibacter rhizosphaerae EGI 80759T.</title>
        <authorList>
            <person name="Chen D.-D."/>
            <person name="Tian Y."/>
            <person name="Jiao J.-Y."/>
            <person name="Zhang X.-T."/>
            <person name="Zhang Y.-G."/>
            <person name="Zhang Y."/>
            <person name="Xiao M."/>
            <person name="Shu W.-S."/>
            <person name="Li W.-J."/>
        </authorList>
    </citation>
    <scope>NUCLEOTIDE SEQUENCE [LARGE SCALE GENOMIC DNA]</scope>
    <source>
        <strain evidence="5 6">EGI 80759</strain>
    </source>
</reference>
<evidence type="ECO:0000313" key="5">
    <source>
        <dbReference type="EMBL" id="QBI21735.1"/>
    </source>
</evidence>
<feature type="compositionally biased region" description="Basic and acidic residues" evidence="3">
    <location>
        <begin position="140"/>
        <end position="149"/>
    </location>
</feature>
<accession>A0A411YKL4</accession>